<organism evidence="7 8">
    <name type="scientific">Kutzneria buriramensis</name>
    <dbReference type="NCBI Taxonomy" id="1045776"/>
    <lineage>
        <taxon>Bacteria</taxon>
        <taxon>Bacillati</taxon>
        <taxon>Actinomycetota</taxon>
        <taxon>Actinomycetes</taxon>
        <taxon>Pseudonocardiales</taxon>
        <taxon>Pseudonocardiaceae</taxon>
        <taxon>Kutzneria</taxon>
    </lineage>
</organism>
<sequence>MLGWALGTAATVLVLGASCLVLALVARLLPPGLAKEVARFVPCCVQAVFALRRDPRVPRRARYVLAFAGLYTLSGINVIPDFVPVIGLLDNVVVLVVALRYASRQVAREVLIAAWSGNPAVLERLLGRRRPPRDPDAPRRRWRRIRDR</sequence>
<feature type="transmembrane region" description="Helical" evidence="5">
    <location>
        <begin position="63"/>
        <end position="79"/>
    </location>
</feature>
<gene>
    <name evidence="7" type="ORF">BCF44_11421</name>
</gene>
<evidence type="ECO:0000256" key="5">
    <source>
        <dbReference type="SAM" id="Phobius"/>
    </source>
</evidence>
<dbReference type="Proteomes" id="UP000256269">
    <property type="component" value="Unassembled WGS sequence"/>
</dbReference>
<keyword evidence="3 5" id="KW-1133">Transmembrane helix</keyword>
<feature type="domain" description="DUF1232" evidence="6">
    <location>
        <begin position="62"/>
        <end position="96"/>
    </location>
</feature>
<proteinExistence type="predicted"/>
<keyword evidence="8" id="KW-1185">Reference proteome</keyword>
<keyword evidence="4 5" id="KW-0472">Membrane</keyword>
<name>A0A3E0H4K2_9PSEU</name>
<protein>
    <submittedName>
        <fullName evidence="7">Uncharacterized protein DUF1232</fullName>
    </submittedName>
</protein>
<evidence type="ECO:0000259" key="6">
    <source>
        <dbReference type="Pfam" id="PF06803"/>
    </source>
</evidence>
<comment type="subcellular location">
    <subcellularLocation>
        <location evidence="1">Endomembrane system</location>
        <topology evidence="1">Multi-pass membrane protein</topology>
    </subcellularLocation>
</comment>
<dbReference type="AlphaFoldDB" id="A0A3E0H4K2"/>
<accession>A0A3E0H4K2</accession>
<evidence type="ECO:0000313" key="8">
    <source>
        <dbReference type="Proteomes" id="UP000256269"/>
    </source>
</evidence>
<dbReference type="InterPro" id="IPR010652">
    <property type="entry name" value="DUF1232"/>
</dbReference>
<evidence type="ECO:0000256" key="1">
    <source>
        <dbReference type="ARBA" id="ARBA00004127"/>
    </source>
</evidence>
<keyword evidence="2 5" id="KW-0812">Transmembrane</keyword>
<dbReference type="Pfam" id="PF06803">
    <property type="entry name" value="DUF1232"/>
    <property type="match status" value="1"/>
</dbReference>
<feature type="transmembrane region" description="Helical" evidence="5">
    <location>
        <begin position="85"/>
        <end position="102"/>
    </location>
</feature>
<comment type="caution">
    <text evidence="7">The sequence shown here is derived from an EMBL/GenBank/DDBJ whole genome shotgun (WGS) entry which is preliminary data.</text>
</comment>
<evidence type="ECO:0000256" key="3">
    <source>
        <dbReference type="ARBA" id="ARBA00022989"/>
    </source>
</evidence>
<evidence type="ECO:0000313" key="7">
    <source>
        <dbReference type="EMBL" id="REH37996.1"/>
    </source>
</evidence>
<dbReference type="EMBL" id="QUNO01000014">
    <property type="protein sequence ID" value="REH37996.1"/>
    <property type="molecule type" value="Genomic_DNA"/>
</dbReference>
<evidence type="ECO:0000256" key="4">
    <source>
        <dbReference type="ARBA" id="ARBA00023136"/>
    </source>
</evidence>
<evidence type="ECO:0000256" key="2">
    <source>
        <dbReference type="ARBA" id="ARBA00022692"/>
    </source>
</evidence>
<dbReference type="GO" id="GO:0012505">
    <property type="term" value="C:endomembrane system"/>
    <property type="evidence" value="ECO:0007669"/>
    <property type="project" value="UniProtKB-SubCell"/>
</dbReference>
<reference evidence="7 8" key="1">
    <citation type="submission" date="2018-08" db="EMBL/GenBank/DDBJ databases">
        <title>Genomic Encyclopedia of Archaeal and Bacterial Type Strains, Phase II (KMG-II): from individual species to whole genera.</title>
        <authorList>
            <person name="Goeker M."/>
        </authorList>
    </citation>
    <scope>NUCLEOTIDE SEQUENCE [LARGE SCALE GENOMIC DNA]</scope>
    <source>
        <strain evidence="7 8">DSM 45791</strain>
    </source>
</reference>